<sequence length="86" mass="9361">MRITALAVLALGAISLAAPAHAQTYGSNYPVCLHVYGPISYYECNYTSLPQCNMSASGRSAQCVVNPYFANASEYGPVRRRHRGVY</sequence>
<evidence type="ECO:0000256" key="1">
    <source>
        <dbReference type="SAM" id="SignalP"/>
    </source>
</evidence>
<dbReference type="Proteomes" id="UP000183208">
    <property type="component" value="Unassembled WGS sequence"/>
</dbReference>
<keyword evidence="1" id="KW-0732">Signal</keyword>
<dbReference type="Pfam" id="PF12071">
    <property type="entry name" value="DUF3551"/>
    <property type="match status" value="1"/>
</dbReference>
<gene>
    <name evidence="2" type="ORF">SAMN05444171_8025</name>
</gene>
<reference evidence="2 3" key="1">
    <citation type="submission" date="2016-10" db="EMBL/GenBank/DDBJ databases">
        <authorList>
            <person name="de Groot N.N."/>
        </authorList>
    </citation>
    <scope>NUCLEOTIDE SEQUENCE [LARGE SCALE GENOMIC DNA]</scope>
    <source>
        <strain evidence="2 3">GAS522</strain>
    </source>
</reference>
<dbReference type="AlphaFoldDB" id="A0A1M7JJZ2"/>
<proteinExistence type="predicted"/>
<evidence type="ECO:0000313" key="2">
    <source>
        <dbReference type="EMBL" id="SEE78267.1"/>
    </source>
</evidence>
<protein>
    <recommendedName>
        <fullName evidence="4">DUF3551 domain-containing protein</fullName>
    </recommendedName>
</protein>
<feature type="signal peptide" evidence="1">
    <location>
        <begin position="1"/>
        <end position="22"/>
    </location>
</feature>
<name>A0A1M7JJZ2_9BRAD</name>
<evidence type="ECO:0008006" key="4">
    <source>
        <dbReference type="Google" id="ProtNLM"/>
    </source>
</evidence>
<dbReference type="InterPro" id="IPR021937">
    <property type="entry name" value="DUF3551"/>
</dbReference>
<organism evidence="2 3">
    <name type="scientific">Bradyrhizobium lablabi</name>
    <dbReference type="NCBI Taxonomy" id="722472"/>
    <lineage>
        <taxon>Bacteria</taxon>
        <taxon>Pseudomonadati</taxon>
        <taxon>Pseudomonadota</taxon>
        <taxon>Alphaproteobacteria</taxon>
        <taxon>Hyphomicrobiales</taxon>
        <taxon>Nitrobacteraceae</taxon>
        <taxon>Bradyrhizobium</taxon>
    </lineage>
</organism>
<dbReference type="RefSeq" id="WP_074832691.1">
    <property type="nucleotide sequence ID" value="NZ_FNTI01000002.1"/>
</dbReference>
<feature type="chain" id="PRO_5030032045" description="DUF3551 domain-containing protein" evidence="1">
    <location>
        <begin position="23"/>
        <end position="86"/>
    </location>
</feature>
<dbReference type="OrthoDB" id="8229016at2"/>
<dbReference type="EMBL" id="FNTI01000002">
    <property type="protein sequence ID" value="SEE78267.1"/>
    <property type="molecule type" value="Genomic_DNA"/>
</dbReference>
<accession>A0A1M7JJZ2</accession>
<evidence type="ECO:0000313" key="3">
    <source>
        <dbReference type="Proteomes" id="UP000183208"/>
    </source>
</evidence>